<sequence length="181" mass="20401">FCCVYSLNPVCNDVIVSEYGCLITVHAWIWDARISACKMTYYYGCRFRSKGFPSKHKCEAACHYKPEPNLDAWHNPVCKLPPDSGEGYCNIHLWAYDLYSGTCMDLPYGGFGGNKNRFCTKQECEKACVPPPTPICEQPIDRGTGGQCLIRWGYDTRKGACVPFYYGGSGGRGYQLKRITR</sequence>
<accession>A0ABD2PR07</accession>
<keyword evidence="4" id="KW-1015">Disulfide bond</keyword>
<evidence type="ECO:0000256" key="2">
    <source>
        <dbReference type="ARBA" id="ARBA00022525"/>
    </source>
</evidence>
<organism evidence="6 7">
    <name type="scientific">Cichlidogyrus casuarinus</name>
    <dbReference type="NCBI Taxonomy" id="1844966"/>
    <lineage>
        <taxon>Eukaryota</taxon>
        <taxon>Metazoa</taxon>
        <taxon>Spiralia</taxon>
        <taxon>Lophotrochozoa</taxon>
        <taxon>Platyhelminthes</taxon>
        <taxon>Monogenea</taxon>
        <taxon>Monopisthocotylea</taxon>
        <taxon>Dactylogyridea</taxon>
        <taxon>Ancyrocephalidae</taxon>
        <taxon>Cichlidogyrus</taxon>
    </lineage>
</organism>
<dbReference type="AlphaFoldDB" id="A0ABD2PR07"/>
<feature type="domain" description="BPTI/Kunitz inhibitor" evidence="5">
    <location>
        <begin position="78"/>
        <end position="128"/>
    </location>
</feature>
<evidence type="ECO:0000256" key="3">
    <source>
        <dbReference type="ARBA" id="ARBA00022729"/>
    </source>
</evidence>
<keyword evidence="3" id="KW-0732">Signal</keyword>
<dbReference type="EMBL" id="JBJKFK010005732">
    <property type="protein sequence ID" value="KAL3308166.1"/>
    <property type="molecule type" value="Genomic_DNA"/>
</dbReference>
<reference evidence="6 7" key="1">
    <citation type="submission" date="2024-11" db="EMBL/GenBank/DDBJ databases">
        <title>Adaptive evolution of stress response genes in parasites aligns with host niche diversity.</title>
        <authorList>
            <person name="Hahn C."/>
            <person name="Resl P."/>
        </authorList>
    </citation>
    <scope>NUCLEOTIDE SEQUENCE [LARGE SCALE GENOMIC DNA]</scope>
    <source>
        <strain evidence="6">EGGRZ-B1_66</strain>
        <tissue evidence="6">Body</tissue>
    </source>
</reference>
<dbReference type="PANTHER" id="PTHR45938:SF11">
    <property type="entry name" value="WAP, KAZAL, IMMUNOGLOBULIN, KUNITZ AND NTR DOMAIN-CONTAINING PROTEIN 2-LIKE"/>
    <property type="match status" value="1"/>
</dbReference>
<dbReference type="GO" id="GO:0005576">
    <property type="term" value="C:extracellular region"/>
    <property type="evidence" value="ECO:0007669"/>
    <property type="project" value="UniProtKB-SubCell"/>
</dbReference>
<protein>
    <recommendedName>
        <fullName evidence="5">BPTI/Kunitz inhibitor domain-containing protein</fullName>
    </recommendedName>
</protein>
<evidence type="ECO:0000313" key="6">
    <source>
        <dbReference type="EMBL" id="KAL3308166.1"/>
    </source>
</evidence>
<evidence type="ECO:0000256" key="1">
    <source>
        <dbReference type="ARBA" id="ARBA00004613"/>
    </source>
</evidence>
<gene>
    <name evidence="6" type="ORF">Ciccas_013307</name>
</gene>
<dbReference type="SUPFAM" id="SSF57362">
    <property type="entry name" value="BPTI-like"/>
    <property type="match status" value="3"/>
</dbReference>
<dbReference type="Pfam" id="PF00014">
    <property type="entry name" value="Kunitz_BPTI"/>
    <property type="match status" value="3"/>
</dbReference>
<name>A0ABD2PR07_9PLAT</name>
<dbReference type="PANTHER" id="PTHR45938">
    <property type="entry name" value="ACP24A4-RELATED"/>
    <property type="match status" value="1"/>
</dbReference>
<feature type="domain" description="BPTI/Kunitz inhibitor" evidence="5">
    <location>
        <begin position="11"/>
        <end position="62"/>
    </location>
</feature>
<comment type="caution">
    <text evidence="6">The sequence shown here is derived from an EMBL/GenBank/DDBJ whole genome shotgun (WGS) entry which is preliminary data.</text>
</comment>
<feature type="non-terminal residue" evidence="6">
    <location>
        <position position="1"/>
    </location>
</feature>
<keyword evidence="2" id="KW-0964">Secreted</keyword>
<dbReference type="CDD" id="cd22593">
    <property type="entry name" value="Kunitz_conkunitzin"/>
    <property type="match status" value="1"/>
</dbReference>
<comment type="subcellular location">
    <subcellularLocation>
        <location evidence="1">Secreted</location>
    </subcellularLocation>
</comment>
<dbReference type="SMART" id="SM00131">
    <property type="entry name" value="KU"/>
    <property type="match status" value="3"/>
</dbReference>
<dbReference type="Proteomes" id="UP001626550">
    <property type="component" value="Unassembled WGS sequence"/>
</dbReference>
<keyword evidence="7" id="KW-1185">Reference proteome</keyword>
<dbReference type="Gene3D" id="4.10.410.10">
    <property type="entry name" value="Pancreatic trypsin inhibitor Kunitz domain"/>
    <property type="match status" value="3"/>
</dbReference>
<evidence type="ECO:0000259" key="5">
    <source>
        <dbReference type="PROSITE" id="PS50279"/>
    </source>
</evidence>
<evidence type="ECO:0000256" key="4">
    <source>
        <dbReference type="ARBA" id="ARBA00023157"/>
    </source>
</evidence>
<dbReference type="PROSITE" id="PS50279">
    <property type="entry name" value="BPTI_KUNITZ_2"/>
    <property type="match status" value="2"/>
</dbReference>
<dbReference type="InterPro" id="IPR002223">
    <property type="entry name" value="Kunitz_BPTI"/>
</dbReference>
<evidence type="ECO:0000313" key="7">
    <source>
        <dbReference type="Proteomes" id="UP001626550"/>
    </source>
</evidence>
<dbReference type="InterPro" id="IPR036880">
    <property type="entry name" value="Kunitz_BPTI_sf"/>
</dbReference>
<proteinExistence type="predicted"/>